<sequence length="601" mass="66937">MSLTPDKLKALFEDLGKPTMRGVRKCPKCGTLNGTRGISCKNKDCDVVFKEREKKKGHSADAVKILTGSTSQLFSVRLRDRGPDYRGFVQFPAVHDFEGNPAVLDSNMLAQTAHCYVDTCSRSQQSLGNTQQSCTHIRGALACEQEAEPLTLKNSVLNMLPVSGDMKQAIWLLATETTGPLVQRVTKNIMVVKCKSHSKQPLGFLHFSFFETSRNRAQPEHKFQCSCKAFKSVRQGTSIKEDSQRRCVHFYACICAFSSDDQLAEEFMFYINLVHSAAATILSGQLITIVSQPDEQAIAALATTAETVDVTDEQTSVEVIIDEDGLLTASEPKRQRVDDLIGGTDTVAQASSALLTLQDTGATSKKHSPVKQGQTKPAVVNVKKTSTTTPLNELIVSLSFHQWLASVTERINQTMHYQFDGNPEPLVFHAPQGFFDCLQQRISAGNKKKRLPNSTTGFVRRDALPLGMFTKYTWNITNILHVKQIFDTAEMPLDITRSFVENHDGTFDNYEAPTVDGSETPLSKNQPPIRPFELKTYIKVGNTSADQKEPTPFIIEWIPNILPKSRIGELRIKFEYGHQRNGQIEHRTTTGNLEVQTIHLQ</sequence>
<dbReference type="AlphaFoldDB" id="A0AAD9L320"/>
<dbReference type="Pfam" id="PF14952">
    <property type="entry name" value="zf-tcix"/>
    <property type="match status" value="1"/>
</dbReference>
<evidence type="ECO:0000256" key="1">
    <source>
        <dbReference type="PROSITE-ProRule" id="PRU00325"/>
    </source>
</evidence>
<dbReference type="InterPro" id="IPR029269">
    <property type="entry name" value="Zf-tcix"/>
</dbReference>
<accession>A0AAD9L320</accession>
<dbReference type="PANTHER" id="PTHR13518:SF1">
    <property type="entry name" value="C2ORF42 HOMOLOG"/>
    <property type="match status" value="1"/>
</dbReference>
<dbReference type="PROSITE" id="PS50966">
    <property type="entry name" value="ZF_SWIM"/>
    <property type="match status" value="1"/>
</dbReference>
<dbReference type="GO" id="GO:0005634">
    <property type="term" value="C:nucleus"/>
    <property type="evidence" value="ECO:0007669"/>
    <property type="project" value="TreeGrafter"/>
</dbReference>
<keyword evidence="4" id="KW-1185">Reference proteome</keyword>
<evidence type="ECO:0000313" key="3">
    <source>
        <dbReference type="EMBL" id="KAK2182448.1"/>
    </source>
</evidence>
<organism evidence="3 4">
    <name type="scientific">Ridgeia piscesae</name>
    <name type="common">Tubeworm</name>
    <dbReference type="NCBI Taxonomy" id="27915"/>
    <lineage>
        <taxon>Eukaryota</taxon>
        <taxon>Metazoa</taxon>
        <taxon>Spiralia</taxon>
        <taxon>Lophotrochozoa</taxon>
        <taxon>Annelida</taxon>
        <taxon>Polychaeta</taxon>
        <taxon>Sedentaria</taxon>
        <taxon>Canalipalpata</taxon>
        <taxon>Sabellida</taxon>
        <taxon>Siboglinidae</taxon>
        <taxon>Ridgeia</taxon>
    </lineage>
</organism>
<keyword evidence="1" id="KW-0479">Metal-binding</keyword>
<keyword evidence="1" id="KW-0862">Zinc</keyword>
<evidence type="ECO:0000313" key="4">
    <source>
        <dbReference type="Proteomes" id="UP001209878"/>
    </source>
</evidence>
<evidence type="ECO:0000259" key="2">
    <source>
        <dbReference type="PROSITE" id="PS50966"/>
    </source>
</evidence>
<dbReference type="Proteomes" id="UP001209878">
    <property type="component" value="Unassembled WGS sequence"/>
</dbReference>
<proteinExistence type="predicted"/>
<dbReference type="PANTHER" id="PTHR13518">
    <property type="entry name" value="PUTATIVE TREBLE-CLEF ZINC-FINGER C2ORF42 FAMILY MEMBER"/>
    <property type="match status" value="1"/>
</dbReference>
<dbReference type="InterPro" id="IPR007527">
    <property type="entry name" value="Znf_SWIM"/>
</dbReference>
<dbReference type="GO" id="GO:0008270">
    <property type="term" value="F:zinc ion binding"/>
    <property type="evidence" value="ECO:0007669"/>
    <property type="project" value="UniProtKB-KW"/>
</dbReference>
<protein>
    <recommendedName>
        <fullName evidence="2">SWIM-type domain-containing protein</fullName>
    </recommendedName>
</protein>
<dbReference type="InterPro" id="IPR026049">
    <property type="entry name" value="C2orf42"/>
</dbReference>
<name>A0AAD9L320_RIDPI</name>
<keyword evidence="1" id="KW-0863">Zinc-finger</keyword>
<reference evidence="3" key="1">
    <citation type="journal article" date="2023" name="Mol. Biol. Evol.">
        <title>Third-Generation Sequencing Reveals the Adaptive Role of the Epigenome in Three Deep-Sea Polychaetes.</title>
        <authorList>
            <person name="Perez M."/>
            <person name="Aroh O."/>
            <person name="Sun Y."/>
            <person name="Lan Y."/>
            <person name="Juniper S.K."/>
            <person name="Young C.R."/>
            <person name="Angers B."/>
            <person name="Qian P.Y."/>
        </authorList>
    </citation>
    <scope>NUCLEOTIDE SEQUENCE</scope>
    <source>
        <strain evidence="3">R07B-5</strain>
    </source>
</reference>
<feature type="domain" description="SWIM-type" evidence="2">
    <location>
        <begin position="210"/>
        <end position="258"/>
    </location>
</feature>
<dbReference type="EMBL" id="JAODUO010000353">
    <property type="protein sequence ID" value="KAK2182448.1"/>
    <property type="molecule type" value="Genomic_DNA"/>
</dbReference>
<gene>
    <name evidence="3" type="ORF">NP493_353g03017</name>
</gene>
<comment type="caution">
    <text evidence="3">The sequence shown here is derived from an EMBL/GenBank/DDBJ whole genome shotgun (WGS) entry which is preliminary data.</text>
</comment>